<organism evidence="1 2">
    <name type="scientific">Hymenobacter nivis</name>
    <dbReference type="NCBI Taxonomy" id="1850093"/>
    <lineage>
        <taxon>Bacteria</taxon>
        <taxon>Pseudomonadati</taxon>
        <taxon>Bacteroidota</taxon>
        <taxon>Cytophagia</taxon>
        <taxon>Cytophagales</taxon>
        <taxon>Hymenobacteraceae</taxon>
        <taxon>Hymenobacter</taxon>
    </lineage>
</organism>
<protein>
    <recommendedName>
        <fullName evidence="3">Porin</fullName>
    </recommendedName>
</protein>
<keyword evidence="2" id="KW-1185">Reference proteome</keyword>
<dbReference type="Pfam" id="PF07642">
    <property type="entry name" value="BBP2"/>
    <property type="match status" value="1"/>
</dbReference>
<evidence type="ECO:0000313" key="1">
    <source>
        <dbReference type="EMBL" id="AWM33646.1"/>
    </source>
</evidence>
<accession>A0A2Z3GQS1</accession>
<sequence>MGAQLTPIIFFPHLPKSPPRAACPGRRGGTSSFPFPLISMKNFSRCLLPKPLLTALLAAGSFAPALAQTTETGAAQNPVIKGDTAKAVAYSAPAGAPAPAAKIPFDGMDLSWVNGQNRQQNFPLQFKDKDGETVLTATTFLDGYYNYNFARPLDHTQTISAVTGRAQEFSVALASIGIESNYKNIIGRLWLQTGSMLNVIQETDASVLRGRNTGTTIGANGVNNGVGITTNNLKYIREAAAGYHFNVAYGLNLELGIFMSYIGLESYVTQENWSYQRSLVCDFTPFYFQGARAQFYPSKKFKTELWLMNGWQTYHTYNNRPAIGNSNYYRPNENLQLVANFYYGNDSRPTADSLAVGRASYPNVQRFHHDNSIVARYYHKDKRGPLHGITQAAFSLNTHFGFQSGDGVAIKNNYMVGSSLANRIWFAKNKLAVTTRVGFVNNPSRYLSFNPAVPGGDGTNAFTRTDAKNLRAEEGTITFDMMPSDFVTFRVEYVHRSANVPYFAGPGGTTSPSGYADQVLPRSYQPDLRDYENRLIFAVNFRL</sequence>
<dbReference type="KEGG" id="hnv:DDQ68_13145"/>
<dbReference type="EMBL" id="CP029145">
    <property type="protein sequence ID" value="AWM33646.1"/>
    <property type="molecule type" value="Genomic_DNA"/>
</dbReference>
<dbReference type="Proteomes" id="UP000245999">
    <property type="component" value="Chromosome"/>
</dbReference>
<evidence type="ECO:0000313" key="2">
    <source>
        <dbReference type="Proteomes" id="UP000245999"/>
    </source>
</evidence>
<dbReference type="InterPro" id="IPR011486">
    <property type="entry name" value="BBP2"/>
</dbReference>
<reference evidence="2" key="1">
    <citation type="submission" date="2018-04" db="EMBL/GenBank/DDBJ databases">
        <title>Complete genome of Antarctic heterotrophic bacterium Hymenobacter nivis.</title>
        <authorList>
            <person name="Terashima M."/>
        </authorList>
    </citation>
    <scope>NUCLEOTIDE SEQUENCE [LARGE SCALE GENOMIC DNA]</scope>
    <source>
        <strain evidence="2">NBRC 111535</strain>
    </source>
</reference>
<dbReference type="AlphaFoldDB" id="A0A2Z3GQS1"/>
<gene>
    <name evidence="1" type="ORF">DDQ68_13145</name>
</gene>
<evidence type="ECO:0008006" key="3">
    <source>
        <dbReference type="Google" id="ProtNLM"/>
    </source>
</evidence>
<name>A0A2Z3GQS1_9BACT</name>
<dbReference type="OrthoDB" id="103154at2"/>
<proteinExistence type="predicted"/>